<feature type="coiled-coil region" evidence="1">
    <location>
        <begin position="141"/>
        <end position="210"/>
    </location>
</feature>
<evidence type="ECO:0000313" key="2">
    <source>
        <dbReference type="EnsemblMetazoa" id="GPPI033427-PA"/>
    </source>
</evidence>
<reference evidence="2" key="2">
    <citation type="submission" date="2020-05" db="UniProtKB">
        <authorList>
            <consortium name="EnsemblMetazoa"/>
        </authorList>
    </citation>
    <scope>IDENTIFICATION</scope>
    <source>
        <strain evidence="2">IAEA</strain>
    </source>
</reference>
<accession>A0A1B0BL01</accession>
<dbReference type="Proteomes" id="UP000092460">
    <property type="component" value="Unassembled WGS sequence"/>
</dbReference>
<name>A0A1B0BL01_9MUSC</name>
<sequence>MKPTAQKFYKKISANSKSLQMTNWSSMKNKIRNCKVLYMNARKWKQETNKLSNDEEVIKEDTFDFSEDTETNDNACYNDFKVSDHSNTEESQSNLDESLIQDDDPLMASSFVAPEANMEIADTQTTVNDGKVCSCRWKFWANIEESKLEIEQKKLDFEEKKFEWQLEREEAELELKEKQLKQQFELRKLELEKEERLETEKVKLQLAQEERLKKYEIEIKYQNSNFYLLHFLIIYSSKRV</sequence>
<organism evidence="2 3">
    <name type="scientific">Glossina palpalis gambiensis</name>
    <dbReference type="NCBI Taxonomy" id="67801"/>
    <lineage>
        <taxon>Eukaryota</taxon>
        <taxon>Metazoa</taxon>
        <taxon>Ecdysozoa</taxon>
        <taxon>Arthropoda</taxon>
        <taxon>Hexapoda</taxon>
        <taxon>Insecta</taxon>
        <taxon>Pterygota</taxon>
        <taxon>Neoptera</taxon>
        <taxon>Endopterygota</taxon>
        <taxon>Diptera</taxon>
        <taxon>Brachycera</taxon>
        <taxon>Muscomorpha</taxon>
        <taxon>Hippoboscoidea</taxon>
        <taxon>Glossinidae</taxon>
        <taxon>Glossina</taxon>
    </lineage>
</organism>
<reference evidence="3" key="1">
    <citation type="submission" date="2015-01" db="EMBL/GenBank/DDBJ databases">
        <authorList>
            <person name="Aksoy S."/>
            <person name="Warren W."/>
            <person name="Wilson R.K."/>
        </authorList>
    </citation>
    <scope>NUCLEOTIDE SEQUENCE [LARGE SCALE GENOMIC DNA]</scope>
    <source>
        <strain evidence="3">IAEA</strain>
    </source>
</reference>
<proteinExistence type="predicted"/>
<evidence type="ECO:0000256" key="1">
    <source>
        <dbReference type="SAM" id="Coils"/>
    </source>
</evidence>
<keyword evidence="1" id="KW-0175">Coiled coil</keyword>
<dbReference type="EMBL" id="JXJN01016128">
    <property type="status" value="NOT_ANNOTATED_CDS"/>
    <property type="molecule type" value="Genomic_DNA"/>
</dbReference>
<dbReference type="VEuPathDB" id="VectorBase:GPPI033427"/>
<dbReference type="EnsemblMetazoa" id="GPPI033427-RA">
    <property type="protein sequence ID" value="GPPI033427-PA"/>
    <property type="gene ID" value="GPPI033427"/>
</dbReference>
<dbReference type="AlphaFoldDB" id="A0A1B0BL01"/>
<evidence type="ECO:0000313" key="3">
    <source>
        <dbReference type="Proteomes" id="UP000092460"/>
    </source>
</evidence>
<protein>
    <submittedName>
        <fullName evidence="2">Uncharacterized protein</fullName>
    </submittedName>
</protein>
<keyword evidence="3" id="KW-1185">Reference proteome</keyword>